<accession>A0A2S4MDV7</accession>
<sequence>MAVQIHITSMEIYHAAKQRISDQEEAGEGTPDKADRLALVEAAARWDSEQGEFSNPVV</sequence>
<protein>
    <submittedName>
        <fullName evidence="1">Uncharacterized protein</fullName>
    </submittedName>
</protein>
<gene>
    <name evidence="1" type="ORF">CYD53_105282</name>
</gene>
<evidence type="ECO:0000313" key="2">
    <source>
        <dbReference type="Proteomes" id="UP000236919"/>
    </source>
</evidence>
<keyword evidence="2" id="KW-1185">Reference proteome</keyword>
<dbReference type="EMBL" id="PQFZ01000005">
    <property type="protein sequence ID" value="POR52617.1"/>
    <property type="molecule type" value="Genomic_DNA"/>
</dbReference>
<proteinExistence type="predicted"/>
<organism evidence="1 2">
    <name type="scientific">Bosea psychrotolerans</name>
    <dbReference type="NCBI Taxonomy" id="1871628"/>
    <lineage>
        <taxon>Bacteria</taxon>
        <taxon>Pseudomonadati</taxon>
        <taxon>Pseudomonadota</taxon>
        <taxon>Alphaproteobacteria</taxon>
        <taxon>Hyphomicrobiales</taxon>
        <taxon>Boseaceae</taxon>
        <taxon>Bosea</taxon>
    </lineage>
</organism>
<comment type="caution">
    <text evidence="1">The sequence shown here is derived from an EMBL/GenBank/DDBJ whole genome shotgun (WGS) entry which is preliminary data.</text>
</comment>
<dbReference type="AlphaFoldDB" id="A0A2S4MDV7"/>
<name>A0A2S4MDV7_9HYPH</name>
<reference evidence="1 2" key="1">
    <citation type="submission" date="2018-01" db="EMBL/GenBank/DDBJ databases">
        <title>Genomic Encyclopedia of Type Strains, Phase III (KMG-III): the genomes of soil and plant-associated and newly described type strains.</title>
        <authorList>
            <person name="Whitman W."/>
        </authorList>
    </citation>
    <scope>NUCLEOTIDE SEQUENCE [LARGE SCALE GENOMIC DNA]</scope>
    <source>
        <strain evidence="1 2">1131</strain>
    </source>
</reference>
<dbReference type="Proteomes" id="UP000236919">
    <property type="component" value="Unassembled WGS sequence"/>
</dbReference>
<evidence type="ECO:0000313" key="1">
    <source>
        <dbReference type="EMBL" id="POR52617.1"/>
    </source>
</evidence>
<dbReference type="RefSeq" id="WP_181011822.1">
    <property type="nucleotide sequence ID" value="NZ_PQFZ01000005.1"/>
</dbReference>